<dbReference type="Gene3D" id="3.40.50.800">
    <property type="entry name" value="Anticodon-binding domain"/>
    <property type="match status" value="1"/>
</dbReference>
<dbReference type="Proteomes" id="UP000198287">
    <property type="component" value="Unassembled WGS sequence"/>
</dbReference>
<comment type="caution">
    <text evidence="2">The sequence shown here is derived from an EMBL/GenBank/DDBJ whole genome shotgun (WGS) entry which is preliminary data.</text>
</comment>
<proteinExistence type="predicted"/>
<dbReference type="InterPro" id="IPR052600">
    <property type="entry name" value="Nuc_rcpt_coact/corep"/>
</dbReference>
<keyword evidence="3" id="KW-1185">Reference proteome</keyword>
<dbReference type="SUPFAM" id="SSF52954">
    <property type="entry name" value="Class II aaRS ABD-related"/>
    <property type="match status" value="1"/>
</dbReference>
<dbReference type="OrthoDB" id="10044938at2759"/>
<dbReference type="AlphaFoldDB" id="A0A226E2B2"/>
<dbReference type="InterPro" id="IPR036621">
    <property type="entry name" value="Anticodon-bd_dom_sf"/>
</dbReference>
<name>A0A226E2B2_FOLCA</name>
<dbReference type="PANTHER" id="PTHR23295:SF6">
    <property type="entry name" value="NEOSIN, ISOFORM A"/>
    <property type="match status" value="1"/>
</dbReference>
<organism evidence="2 3">
    <name type="scientific">Folsomia candida</name>
    <name type="common">Springtail</name>
    <dbReference type="NCBI Taxonomy" id="158441"/>
    <lineage>
        <taxon>Eukaryota</taxon>
        <taxon>Metazoa</taxon>
        <taxon>Ecdysozoa</taxon>
        <taxon>Arthropoda</taxon>
        <taxon>Hexapoda</taxon>
        <taxon>Collembola</taxon>
        <taxon>Entomobryomorpha</taxon>
        <taxon>Isotomoidea</taxon>
        <taxon>Isotomidae</taxon>
        <taxon>Proisotominae</taxon>
        <taxon>Folsomia</taxon>
    </lineage>
</organism>
<sequence length="383" mass="41756">MSNYYGGETRGMGGGYGMGRGVGRGYGPQSGGGQGYPMRGGRGGGGEGMYPQQHGPPAMGMRGGPSYDNRGGGGYSEQSWEDPVVLPNSRMVPPPAGRMSDEMMPPSHHQQRPTHAQPVQEGGPPGVKYANDCEIIVTAKAQQQYAEMIEKAIKEFHLKVDIMFPKPDVKLAAFIENIASTGTIFAVVIRPDNETHRSVSVHVLRGCVKAEEHRNMPLSAAYTLIRERYLKIKRKEVGSIPENMRLVLRSLIDEKALTDKEYSLLITFLQDHRRKLKAFENRTNNIITEGKQDDDLLNNPDADELKQRILAVLNGKDADGERVGNLVVPRPKEPLGSLAESVPLNSLPHPGASHFHQMPGTGMPPRGSNGGMGRGQSFGHGNY</sequence>
<gene>
    <name evidence="2" type="ORF">Fcan01_13202</name>
</gene>
<dbReference type="PANTHER" id="PTHR23295">
    <property type="entry name" value="NUCLEAR RECEPTOR COACTIVATOR 5-RELATED"/>
    <property type="match status" value="1"/>
</dbReference>
<reference evidence="2 3" key="1">
    <citation type="submission" date="2015-12" db="EMBL/GenBank/DDBJ databases">
        <title>The genome of Folsomia candida.</title>
        <authorList>
            <person name="Faddeeva A."/>
            <person name="Derks M.F."/>
            <person name="Anvar Y."/>
            <person name="Smit S."/>
            <person name="Van Straalen N."/>
            <person name="Roelofs D."/>
        </authorList>
    </citation>
    <scope>NUCLEOTIDE SEQUENCE [LARGE SCALE GENOMIC DNA]</scope>
    <source>
        <strain evidence="2 3">VU population</strain>
        <tissue evidence="2">Whole body</tissue>
    </source>
</reference>
<evidence type="ECO:0000313" key="3">
    <source>
        <dbReference type="Proteomes" id="UP000198287"/>
    </source>
</evidence>
<accession>A0A226E2B2</accession>
<feature type="region of interest" description="Disordered" evidence="1">
    <location>
        <begin position="100"/>
        <end position="124"/>
    </location>
</feature>
<keyword evidence="2" id="KW-0675">Receptor</keyword>
<feature type="region of interest" description="Disordered" evidence="1">
    <location>
        <begin position="328"/>
        <end position="383"/>
    </location>
</feature>
<dbReference type="EMBL" id="LNIX01000007">
    <property type="protein sequence ID" value="OXA51418.1"/>
    <property type="molecule type" value="Genomic_DNA"/>
</dbReference>
<feature type="compositionally biased region" description="Gly residues" evidence="1">
    <location>
        <begin position="368"/>
        <end position="383"/>
    </location>
</feature>
<evidence type="ECO:0000313" key="2">
    <source>
        <dbReference type="EMBL" id="OXA51418.1"/>
    </source>
</evidence>
<protein>
    <submittedName>
        <fullName evidence="2">Nuclear receptor coactivator 5</fullName>
    </submittedName>
</protein>
<evidence type="ECO:0000256" key="1">
    <source>
        <dbReference type="SAM" id="MobiDB-lite"/>
    </source>
</evidence>
<dbReference type="STRING" id="158441.A0A226E2B2"/>